<dbReference type="Proteomes" id="UP000070700">
    <property type="component" value="Unassembled WGS sequence"/>
</dbReference>
<dbReference type="GO" id="GO:0042545">
    <property type="term" value="P:cell wall modification"/>
    <property type="evidence" value="ECO:0007669"/>
    <property type="project" value="InterPro"/>
</dbReference>
<comment type="pathway">
    <text evidence="1">Glycan metabolism; pectin degradation; 2-dehydro-3-deoxy-D-gluconate from pectin: step 1/5.</text>
</comment>
<dbReference type="Pfam" id="PF01095">
    <property type="entry name" value="Pectinesterase"/>
    <property type="match status" value="1"/>
</dbReference>
<evidence type="ECO:0000256" key="1">
    <source>
        <dbReference type="ARBA" id="ARBA00005184"/>
    </source>
</evidence>
<comment type="similarity">
    <text evidence="2">Belongs to the pectinesterase family.</text>
</comment>
<dbReference type="EMBL" id="KQ947421">
    <property type="protein sequence ID" value="KUJ13817.1"/>
    <property type="molecule type" value="Genomic_DNA"/>
</dbReference>
<dbReference type="InParanoid" id="A0A194X1V2"/>
<dbReference type="GO" id="GO:0045490">
    <property type="term" value="P:pectin catabolic process"/>
    <property type="evidence" value="ECO:0007669"/>
    <property type="project" value="UniProtKB-UniPathway"/>
</dbReference>
<feature type="signal peptide" evidence="7">
    <location>
        <begin position="1"/>
        <end position="17"/>
    </location>
</feature>
<feature type="domain" description="Pectinesterase catalytic" evidence="8">
    <location>
        <begin position="173"/>
        <end position="440"/>
    </location>
</feature>
<dbReference type="OrthoDB" id="2019149at2759"/>
<name>A0A194X1V2_MOLSC</name>
<dbReference type="InterPro" id="IPR000070">
    <property type="entry name" value="Pectinesterase_cat"/>
</dbReference>
<feature type="chain" id="PRO_5011115114" description="pectinesterase" evidence="7">
    <location>
        <begin position="18"/>
        <end position="475"/>
    </location>
</feature>
<dbReference type="UniPathway" id="UPA00545">
    <property type="reaction ID" value="UER00823"/>
</dbReference>
<dbReference type="KEGG" id="psco:LY89DRAFT_672098"/>
<evidence type="ECO:0000256" key="3">
    <source>
        <dbReference type="ARBA" id="ARBA00013229"/>
    </source>
</evidence>
<reference evidence="9 10" key="1">
    <citation type="submission" date="2015-10" db="EMBL/GenBank/DDBJ databases">
        <title>Full genome of DAOMC 229536 Phialocephala scopiformis, a fungal endophyte of spruce producing the potent anti-insectan compound rugulosin.</title>
        <authorList>
            <consortium name="DOE Joint Genome Institute"/>
            <person name="Walker A.K."/>
            <person name="Frasz S.L."/>
            <person name="Seifert K.A."/>
            <person name="Miller J.D."/>
            <person name="Mondo S.J."/>
            <person name="Labutti K."/>
            <person name="Lipzen A."/>
            <person name="Dockter R."/>
            <person name="Kennedy M."/>
            <person name="Grigoriev I.V."/>
            <person name="Spatafora J.W."/>
        </authorList>
    </citation>
    <scope>NUCLEOTIDE SEQUENCE [LARGE SCALE GENOMIC DNA]</scope>
    <source>
        <strain evidence="9 10">CBS 120377</strain>
    </source>
</reference>
<keyword evidence="7" id="KW-0732">Signal</keyword>
<protein>
    <recommendedName>
        <fullName evidence="3">pectinesterase</fullName>
        <ecNumber evidence="3">3.1.1.11</ecNumber>
    </recommendedName>
    <alternativeName>
        <fullName evidence="6">Pectin methylesterase A</fullName>
    </alternativeName>
</protein>
<sequence length="475" mass="51979">MRVLVVTFWLLFTASNAELGGRDNEIQLFPKNGQQNVNPDTHLVLTFPSPPTIGNNGTIRVYDTSNNKLIDMLDLSIPSSPSPYGNGSTKANYSDTTTYQTNIIGGMDFYFHPIIVRDNAATVYLHNNQLDYGQTYSVETDSEVFKLADGSYSTTNSWTFSTKSQGPSPDAPEVIVAADGSADFNTVQGAIDWAPSNPTQRITILVKDGNYEELVYWQYKTNLTIRGESRNKTIVGYPNNSAFNPPNRQGPSRRPAFSFHGVSDVQLSNFTINNYYRGQAEALLIEGVRVIVDHMTLNGSGDAFTTYGTIYVADSKLTGDGDTILGYGSVYWLHSEVVSTAGAVSWTRTVQGIHGNVFVNSTIIGDQGNSTFARLPDNSGGVMPNWPYAEMVLINTKTAGIAPVGWGPVQGPPFDTSHLHLWEYNTMDLEGNIVDVSERLNVSKQLRLPEDSVTIAEYSDLAYVLGGWTPVVVSS</sequence>
<evidence type="ECO:0000256" key="2">
    <source>
        <dbReference type="ARBA" id="ARBA00008891"/>
    </source>
</evidence>
<dbReference type="PANTHER" id="PTHR31321:SF57">
    <property type="entry name" value="PECTINESTERASE 53-RELATED"/>
    <property type="match status" value="1"/>
</dbReference>
<dbReference type="InterPro" id="IPR011050">
    <property type="entry name" value="Pectin_lyase_fold/virulence"/>
</dbReference>
<accession>A0A194X1V2</accession>
<dbReference type="PANTHER" id="PTHR31321">
    <property type="entry name" value="ACYL-COA THIOESTER HYDROLASE YBHC-RELATED"/>
    <property type="match status" value="1"/>
</dbReference>
<evidence type="ECO:0000313" key="10">
    <source>
        <dbReference type="Proteomes" id="UP000070700"/>
    </source>
</evidence>
<proteinExistence type="inferred from homology"/>
<evidence type="ECO:0000256" key="7">
    <source>
        <dbReference type="SAM" id="SignalP"/>
    </source>
</evidence>
<dbReference type="Gene3D" id="2.160.20.10">
    <property type="entry name" value="Single-stranded right-handed beta-helix, Pectin lyase-like"/>
    <property type="match status" value="1"/>
</dbReference>
<keyword evidence="10" id="KW-1185">Reference proteome</keyword>
<keyword evidence="4" id="KW-0378">Hydrolase</keyword>
<dbReference type="STRING" id="149040.A0A194X1V2"/>
<gene>
    <name evidence="9" type="ORF">LY89DRAFT_672098</name>
</gene>
<evidence type="ECO:0000256" key="5">
    <source>
        <dbReference type="ARBA" id="ARBA00023085"/>
    </source>
</evidence>
<dbReference type="GeneID" id="28822982"/>
<evidence type="ECO:0000256" key="4">
    <source>
        <dbReference type="ARBA" id="ARBA00022801"/>
    </source>
</evidence>
<keyword evidence="5" id="KW-0063">Aspartyl esterase</keyword>
<evidence type="ECO:0000259" key="8">
    <source>
        <dbReference type="Pfam" id="PF01095"/>
    </source>
</evidence>
<dbReference type="GO" id="GO:0030599">
    <property type="term" value="F:pectinesterase activity"/>
    <property type="evidence" value="ECO:0007669"/>
    <property type="project" value="UniProtKB-EC"/>
</dbReference>
<evidence type="ECO:0000313" key="9">
    <source>
        <dbReference type="EMBL" id="KUJ13817.1"/>
    </source>
</evidence>
<dbReference type="SUPFAM" id="SSF51126">
    <property type="entry name" value="Pectin lyase-like"/>
    <property type="match status" value="1"/>
</dbReference>
<dbReference type="AlphaFoldDB" id="A0A194X1V2"/>
<dbReference type="EC" id="3.1.1.11" evidence="3"/>
<organism evidence="9 10">
    <name type="scientific">Mollisia scopiformis</name>
    <name type="common">Conifer needle endophyte fungus</name>
    <name type="synonym">Phialocephala scopiformis</name>
    <dbReference type="NCBI Taxonomy" id="149040"/>
    <lineage>
        <taxon>Eukaryota</taxon>
        <taxon>Fungi</taxon>
        <taxon>Dikarya</taxon>
        <taxon>Ascomycota</taxon>
        <taxon>Pezizomycotina</taxon>
        <taxon>Leotiomycetes</taxon>
        <taxon>Helotiales</taxon>
        <taxon>Mollisiaceae</taxon>
        <taxon>Mollisia</taxon>
    </lineage>
</organism>
<dbReference type="InterPro" id="IPR012334">
    <property type="entry name" value="Pectin_lyas_fold"/>
</dbReference>
<dbReference type="RefSeq" id="XP_018068172.1">
    <property type="nucleotide sequence ID" value="XM_018213256.1"/>
</dbReference>
<evidence type="ECO:0000256" key="6">
    <source>
        <dbReference type="ARBA" id="ARBA00042203"/>
    </source>
</evidence>